<proteinExistence type="predicted"/>
<dbReference type="InterPro" id="IPR036515">
    <property type="entry name" value="Transposase_17_sf"/>
</dbReference>
<dbReference type="RefSeq" id="WP_309489487.1">
    <property type="nucleotide sequence ID" value="NZ_JAENIG010000004.1"/>
</dbReference>
<dbReference type="Pfam" id="PF01797">
    <property type="entry name" value="Y1_Tnp"/>
    <property type="match status" value="1"/>
</dbReference>
<protein>
    <submittedName>
        <fullName evidence="2">Transposase</fullName>
    </submittedName>
</protein>
<dbReference type="SMART" id="SM01321">
    <property type="entry name" value="Y1_Tnp"/>
    <property type="match status" value="1"/>
</dbReference>
<dbReference type="AlphaFoldDB" id="A0AAE2V839"/>
<evidence type="ECO:0000313" key="3">
    <source>
        <dbReference type="Proteomes" id="UP000634206"/>
    </source>
</evidence>
<sequence length="372" mass="42637">MRQPRFISPTAETDSSLYHCISRVVDRQFILGRAEKDMFVQMMREYEEFCGVQVLSYCIMSNHFHLLVEVPPKVKGAAVAMSDEDFLARMKGMYSGAYYLHIEQMMGRLRSQGADAAAEAFKAKYTCRMHDLSEFMKGLKQRFTQWYNGAHGRRGTLWEGRFKSVLVQDGYAARVMAAYIDLNPIRAGMVERPEDYKWCSYGKAMQPMGGQRARQGICRVLAGADAFDQQRDADGNAEQVCLPWDDGVAERYRMMLFADGEEAFAEELHSGEMPEQRKPRRVRKGFRREEVEKVLGRGGKLTLGESMRCRVRYFSDGMVFGSKAFVEGVFQGARDRFGEKRKSGARSLRGVGWQNKNPRLYSMRELRKEPLG</sequence>
<dbReference type="InterPro" id="IPR002686">
    <property type="entry name" value="Transposase_17"/>
</dbReference>
<accession>A0AAE2V839</accession>
<organism evidence="2 3">
    <name type="scientific">Oceaniferula flava</name>
    <dbReference type="NCBI Taxonomy" id="2800421"/>
    <lineage>
        <taxon>Bacteria</taxon>
        <taxon>Pseudomonadati</taxon>
        <taxon>Verrucomicrobiota</taxon>
        <taxon>Verrucomicrobiia</taxon>
        <taxon>Verrucomicrobiales</taxon>
        <taxon>Verrucomicrobiaceae</taxon>
        <taxon>Oceaniferula</taxon>
    </lineage>
</organism>
<comment type="caution">
    <text evidence="2">The sequence shown here is derived from an EMBL/GenBank/DDBJ whole genome shotgun (WGS) entry which is preliminary data.</text>
</comment>
<dbReference type="GO" id="GO:0004803">
    <property type="term" value="F:transposase activity"/>
    <property type="evidence" value="ECO:0007669"/>
    <property type="project" value="InterPro"/>
</dbReference>
<dbReference type="GO" id="GO:0006313">
    <property type="term" value="P:DNA transposition"/>
    <property type="evidence" value="ECO:0007669"/>
    <property type="project" value="InterPro"/>
</dbReference>
<name>A0AAE2V839_9BACT</name>
<evidence type="ECO:0000313" key="2">
    <source>
        <dbReference type="EMBL" id="MBK1854877.1"/>
    </source>
</evidence>
<dbReference type="Proteomes" id="UP000634206">
    <property type="component" value="Unassembled WGS sequence"/>
</dbReference>
<dbReference type="GO" id="GO:0003677">
    <property type="term" value="F:DNA binding"/>
    <property type="evidence" value="ECO:0007669"/>
    <property type="project" value="InterPro"/>
</dbReference>
<dbReference type="PANTHER" id="PTHR34322">
    <property type="entry name" value="TRANSPOSASE, Y1_TNP DOMAIN-CONTAINING"/>
    <property type="match status" value="1"/>
</dbReference>
<keyword evidence="3" id="KW-1185">Reference proteome</keyword>
<gene>
    <name evidence="2" type="ORF">JIN83_07885</name>
</gene>
<reference evidence="2" key="1">
    <citation type="submission" date="2021-01" db="EMBL/GenBank/DDBJ databases">
        <title>Modified the classification status of verrucomicrobia.</title>
        <authorList>
            <person name="Feng X."/>
        </authorList>
    </citation>
    <scope>NUCLEOTIDE SEQUENCE</scope>
    <source>
        <strain evidence="2">5K15</strain>
    </source>
</reference>
<dbReference type="EMBL" id="JAENIG010000004">
    <property type="protein sequence ID" value="MBK1854877.1"/>
    <property type="molecule type" value="Genomic_DNA"/>
</dbReference>
<dbReference type="SUPFAM" id="SSF143422">
    <property type="entry name" value="Transposase IS200-like"/>
    <property type="match status" value="1"/>
</dbReference>
<feature type="domain" description="Transposase IS200-like" evidence="1">
    <location>
        <begin position="13"/>
        <end position="183"/>
    </location>
</feature>
<dbReference type="Gene3D" id="3.30.70.1290">
    <property type="entry name" value="Transposase IS200-like"/>
    <property type="match status" value="1"/>
</dbReference>
<dbReference type="PANTHER" id="PTHR34322:SF2">
    <property type="entry name" value="TRANSPOSASE IS200-LIKE DOMAIN-CONTAINING PROTEIN"/>
    <property type="match status" value="1"/>
</dbReference>
<evidence type="ECO:0000259" key="1">
    <source>
        <dbReference type="SMART" id="SM01321"/>
    </source>
</evidence>